<dbReference type="SUPFAM" id="SSF100950">
    <property type="entry name" value="NagB/RpiA/CoA transferase-like"/>
    <property type="match status" value="1"/>
</dbReference>
<protein>
    <submittedName>
        <fullName evidence="4">Glucosamine-6-phosphate deaminase</fullName>
        <ecNumber evidence="4">3.5.99.6</ecNumber>
    </submittedName>
</protein>
<dbReference type="GO" id="GO:0005737">
    <property type="term" value="C:cytoplasm"/>
    <property type="evidence" value="ECO:0007669"/>
    <property type="project" value="TreeGrafter"/>
</dbReference>
<dbReference type="InterPro" id="IPR006148">
    <property type="entry name" value="Glc/Gal-6P_isomerase"/>
</dbReference>
<gene>
    <name evidence="4" type="ORF">AVDCRST_MAG01-01-1215</name>
</gene>
<keyword evidence="2" id="KW-0119">Carbohydrate metabolism</keyword>
<dbReference type="Gene3D" id="3.40.50.1360">
    <property type="match status" value="1"/>
</dbReference>
<dbReference type="PANTHER" id="PTHR11280">
    <property type="entry name" value="GLUCOSAMINE-6-PHOSPHATE ISOMERASE"/>
    <property type="match status" value="1"/>
</dbReference>
<reference evidence="4" key="1">
    <citation type="submission" date="2020-02" db="EMBL/GenBank/DDBJ databases">
        <authorList>
            <person name="Meier V. D."/>
        </authorList>
    </citation>
    <scope>NUCLEOTIDE SEQUENCE</scope>
    <source>
        <strain evidence="4">AVDCRST_MAG01</strain>
    </source>
</reference>
<evidence type="ECO:0000313" key="4">
    <source>
        <dbReference type="EMBL" id="CAA9404489.1"/>
    </source>
</evidence>
<dbReference type="GO" id="GO:0005975">
    <property type="term" value="P:carbohydrate metabolic process"/>
    <property type="evidence" value="ECO:0007669"/>
    <property type="project" value="InterPro"/>
</dbReference>
<feature type="non-terminal residue" evidence="4">
    <location>
        <position position="1"/>
    </location>
</feature>
<sequence>EPGASFDSRTRVVRLAETTRRVNATDFEGDRAPERAISVGMRTISDSREVLLLASGANKAQAVAAAVRGEVSEEVPASTLRRHPNVSFLLDHEAASALEDSASEGGPA</sequence>
<dbReference type="GO" id="GO:0006046">
    <property type="term" value="P:N-acetylglucosamine catabolic process"/>
    <property type="evidence" value="ECO:0007669"/>
    <property type="project" value="TreeGrafter"/>
</dbReference>
<dbReference type="EC" id="3.5.99.6" evidence="4"/>
<organism evidence="4">
    <name type="scientific">uncultured Rubrobacteraceae bacterium</name>
    <dbReference type="NCBI Taxonomy" id="349277"/>
    <lineage>
        <taxon>Bacteria</taxon>
        <taxon>Bacillati</taxon>
        <taxon>Actinomycetota</taxon>
        <taxon>Rubrobacteria</taxon>
        <taxon>Rubrobacterales</taxon>
        <taxon>Rubrobacteraceae</taxon>
        <taxon>environmental samples</taxon>
    </lineage>
</organism>
<feature type="domain" description="Glucosamine/galactosamine-6-phosphate isomerase" evidence="3">
    <location>
        <begin position="15"/>
        <end position="82"/>
    </location>
</feature>
<dbReference type="InterPro" id="IPR004547">
    <property type="entry name" value="Glucosamine6P_isomerase"/>
</dbReference>
<dbReference type="GO" id="GO:0019262">
    <property type="term" value="P:N-acetylneuraminate catabolic process"/>
    <property type="evidence" value="ECO:0007669"/>
    <property type="project" value="TreeGrafter"/>
</dbReference>
<dbReference type="InterPro" id="IPR037171">
    <property type="entry name" value="NagB/RpiA_transferase-like"/>
</dbReference>
<dbReference type="EMBL" id="CADCUW010000182">
    <property type="protein sequence ID" value="CAA9404489.1"/>
    <property type="molecule type" value="Genomic_DNA"/>
</dbReference>
<name>A0A6J4PA53_9ACTN</name>
<proteinExistence type="predicted"/>
<dbReference type="GO" id="GO:0004342">
    <property type="term" value="F:glucosamine-6-phosphate deaminase activity"/>
    <property type="evidence" value="ECO:0007669"/>
    <property type="project" value="UniProtKB-EC"/>
</dbReference>
<dbReference type="Pfam" id="PF01182">
    <property type="entry name" value="Glucosamine_iso"/>
    <property type="match status" value="1"/>
</dbReference>
<dbReference type="GO" id="GO:0042802">
    <property type="term" value="F:identical protein binding"/>
    <property type="evidence" value="ECO:0007669"/>
    <property type="project" value="TreeGrafter"/>
</dbReference>
<keyword evidence="1 4" id="KW-0378">Hydrolase</keyword>
<dbReference type="PANTHER" id="PTHR11280:SF5">
    <property type="entry name" value="GLUCOSAMINE-6-PHOSPHATE ISOMERASE"/>
    <property type="match status" value="1"/>
</dbReference>
<accession>A0A6J4PA53</accession>
<dbReference type="AlphaFoldDB" id="A0A6J4PA53"/>
<dbReference type="GO" id="GO:0006043">
    <property type="term" value="P:glucosamine catabolic process"/>
    <property type="evidence" value="ECO:0007669"/>
    <property type="project" value="TreeGrafter"/>
</dbReference>
<evidence type="ECO:0000256" key="1">
    <source>
        <dbReference type="ARBA" id="ARBA00022801"/>
    </source>
</evidence>
<evidence type="ECO:0000256" key="2">
    <source>
        <dbReference type="ARBA" id="ARBA00023277"/>
    </source>
</evidence>
<evidence type="ECO:0000259" key="3">
    <source>
        <dbReference type="Pfam" id="PF01182"/>
    </source>
</evidence>